<dbReference type="InterPro" id="IPR024764">
    <property type="entry name" value="TFIIIC_Znf"/>
</dbReference>
<proteinExistence type="predicted"/>
<dbReference type="EMBL" id="CP002503">
    <property type="protein sequence ID" value="AET41153.1"/>
    <property type="molecule type" value="Genomic_DNA"/>
</dbReference>
<dbReference type="KEGG" id="erc:Ecym_7319"/>
<dbReference type="SUPFAM" id="SSF82171">
    <property type="entry name" value="DPP6 N-terminal domain-like"/>
    <property type="match status" value="1"/>
</dbReference>
<dbReference type="GO" id="GO:0001002">
    <property type="term" value="F:RNA polymerase III type 1 promoter sequence-specific DNA binding"/>
    <property type="evidence" value="ECO:0007669"/>
    <property type="project" value="EnsemblFungi"/>
</dbReference>
<evidence type="ECO:0000313" key="2">
    <source>
        <dbReference type="EMBL" id="AET41153.1"/>
    </source>
</evidence>
<dbReference type="GO" id="GO:0042791">
    <property type="term" value="P:5S class rRNA transcription by RNA polymerase III"/>
    <property type="evidence" value="ECO:0007669"/>
    <property type="project" value="EnsemblFungi"/>
</dbReference>
<keyword evidence="3" id="KW-1185">Reference proteome</keyword>
<protein>
    <recommendedName>
        <fullName evidence="1">Transcription factor IIIC putative zinc-finger domain-containing protein</fullName>
    </recommendedName>
</protein>
<dbReference type="RefSeq" id="XP_003647970.1">
    <property type="nucleotide sequence ID" value="XM_003647922.1"/>
</dbReference>
<dbReference type="Proteomes" id="UP000006790">
    <property type="component" value="Chromosome 7"/>
</dbReference>
<organism evidence="2 3">
    <name type="scientific">Eremothecium cymbalariae (strain CBS 270.75 / DBVPG 7215 / KCTC 17166 / NRRL Y-17582)</name>
    <name type="common">Yeast</name>
    <dbReference type="NCBI Taxonomy" id="931890"/>
    <lineage>
        <taxon>Eukaryota</taxon>
        <taxon>Fungi</taxon>
        <taxon>Dikarya</taxon>
        <taxon>Ascomycota</taxon>
        <taxon>Saccharomycotina</taxon>
        <taxon>Saccharomycetes</taxon>
        <taxon>Saccharomycetales</taxon>
        <taxon>Saccharomycetaceae</taxon>
        <taxon>Eremothecium</taxon>
    </lineage>
</organism>
<accession>G8JWD8</accession>
<dbReference type="GO" id="GO:0001003">
    <property type="term" value="F:RNA polymerase III type 2 promoter sequence-specific DNA binding"/>
    <property type="evidence" value="ECO:0007669"/>
    <property type="project" value="EnsemblFungi"/>
</dbReference>
<dbReference type="FunCoup" id="G8JWD8">
    <property type="interactions" value="21"/>
</dbReference>
<dbReference type="GO" id="GO:0008301">
    <property type="term" value="F:DNA binding, bending"/>
    <property type="evidence" value="ECO:0007669"/>
    <property type="project" value="EnsemblFungi"/>
</dbReference>
<evidence type="ECO:0000313" key="3">
    <source>
        <dbReference type="Proteomes" id="UP000006790"/>
    </source>
</evidence>
<dbReference type="STRING" id="931890.G8JWD8"/>
<dbReference type="InterPro" id="IPR015943">
    <property type="entry name" value="WD40/YVTN_repeat-like_dom_sf"/>
</dbReference>
<dbReference type="InParanoid" id="G8JWD8"/>
<dbReference type="OMA" id="NEYGWFT"/>
<dbReference type="GO" id="GO:0000127">
    <property type="term" value="C:transcription factor TFIIIC complex"/>
    <property type="evidence" value="ECO:0007669"/>
    <property type="project" value="EnsemblFungi"/>
</dbReference>
<dbReference type="eggNOG" id="ENOG502RFBH">
    <property type="taxonomic scope" value="Eukaryota"/>
</dbReference>
<reference evidence="3" key="1">
    <citation type="journal article" date="2012" name="G3 (Bethesda)">
        <title>Pichia sorbitophila, an interspecies yeast hybrid reveals early steps of genome resolution following polyploidization.</title>
        <authorList>
            <person name="Leh Louis V."/>
            <person name="Despons L."/>
            <person name="Friedrich A."/>
            <person name="Martin T."/>
            <person name="Durrens P."/>
            <person name="Casaregola S."/>
            <person name="Neuveglise C."/>
            <person name="Fairhead C."/>
            <person name="Marck C."/>
            <person name="Cruz J.A."/>
            <person name="Straub M.L."/>
            <person name="Kugler V."/>
            <person name="Sacerdot C."/>
            <person name="Uzunov Z."/>
            <person name="Thierry A."/>
            <person name="Weiss S."/>
            <person name="Bleykasten C."/>
            <person name="De Montigny J."/>
            <person name="Jacques N."/>
            <person name="Jung P."/>
            <person name="Lemaire M."/>
            <person name="Mallet S."/>
            <person name="Morel G."/>
            <person name="Richard G.F."/>
            <person name="Sarkar A."/>
            <person name="Savel G."/>
            <person name="Schacherer J."/>
            <person name="Seret M.L."/>
            <person name="Talla E."/>
            <person name="Samson G."/>
            <person name="Jubin C."/>
            <person name="Poulain J."/>
            <person name="Vacherie B."/>
            <person name="Barbe V."/>
            <person name="Pelletier E."/>
            <person name="Sherman D.J."/>
            <person name="Westhof E."/>
            <person name="Weissenbach J."/>
            <person name="Baret P.V."/>
            <person name="Wincker P."/>
            <person name="Gaillardin C."/>
            <person name="Dujon B."/>
            <person name="Souciet J.L."/>
        </authorList>
    </citation>
    <scope>NUCLEOTIDE SEQUENCE [LARGE SCALE GENOMIC DNA]</scope>
    <source>
        <strain evidence="3">CBS 270.75 / DBVPG 7215 / KCTC 17166 / NRRL Y-17582</strain>
    </source>
</reference>
<dbReference type="AlphaFoldDB" id="G8JWD8"/>
<dbReference type="Gene3D" id="2.130.10.10">
    <property type="entry name" value="YVTN repeat-like/Quinoprotein amine dehydrogenase"/>
    <property type="match status" value="1"/>
</dbReference>
<feature type="domain" description="Transcription factor IIIC putative zinc-finger" evidence="1">
    <location>
        <begin position="525"/>
        <end position="596"/>
    </location>
</feature>
<dbReference type="HOGENOM" id="CLU_033367_0_0_1"/>
<gene>
    <name evidence="2" type="ordered locus">Ecym_7319</name>
</gene>
<name>G8JWD8_ERECY</name>
<dbReference type="OrthoDB" id="6021743at2759"/>
<sequence length="599" mass="69225">MRRAKFITNFRTLDKHQFQHLQNRMKNLRDLVIPRKELRCWEDSLAWARDGTLYITTIPEVTICQSLFKRQVNMQAKSLFHVKEYPMKVENKFEFLSTDRNVLINSQPEPGVVSCIPSPTNGYILVLTNNANVILFEGQTCISQIDEEMRGFNERSYRSMCWGPDGKRLAIGNENSELIIFTIDGIDTSSPKVVHERTIQLTDNQDEWVIGICWDRYTIVAYTTTSSIFTISTTNYKPQMILNESVHHISDVRIMENNVLVTRVGSFHRIDISSGRCDNLALGPYGDFYIVPIPNQKTIVLLSNKTSCKVQLQGALKLENDDIISPFVEAKLKRWNTVFNEFKKYETAFSIYGISTSPDGYSLAILYDIERVSFKYRILSELQYRIMFIPLADVWRITSASSGLAWYQNYHIYNSEVPENIEETGDILFDNSLDFISFLQQLRSSKEVNCLRFKNLITETPSDEWYKSILFSYAVKNLDRIVNPLDKACVVSLAKILKQDIGISDSKVEMKGEFISENFDFHKNNHPETVQSEDGNVWRRCAITYLPLLTTKVKFCPVSGQRIIDIHRDPFNDYGWFTKTLLEVFNDESIYTGTKMVTI</sequence>
<dbReference type="GeneID" id="11469730"/>
<evidence type="ECO:0000259" key="1">
    <source>
        <dbReference type="Pfam" id="PF12660"/>
    </source>
</evidence>
<dbReference type="Pfam" id="PF12660">
    <property type="entry name" value="zf-TFIIIC"/>
    <property type="match status" value="1"/>
</dbReference>